<keyword evidence="4 6" id="KW-0573">Peptidoglycan synthesis</keyword>
<evidence type="ECO:0000313" key="10">
    <source>
        <dbReference type="Proteomes" id="UP000186112"/>
    </source>
</evidence>
<keyword evidence="2" id="KW-0808">Transferase</keyword>
<dbReference type="Gene3D" id="2.40.440.10">
    <property type="entry name" value="L,D-transpeptidase catalytic domain-like"/>
    <property type="match status" value="1"/>
</dbReference>
<organism evidence="9 10">
    <name type="scientific">Tissierella creatinophila DSM 6911</name>
    <dbReference type="NCBI Taxonomy" id="1123403"/>
    <lineage>
        <taxon>Bacteria</taxon>
        <taxon>Bacillati</taxon>
        <taxon>Bacillota</taxon>
        <taxon>Tissierellia</taxon>
        <taxon>Tissierellales</taxon>
        <taxon>Tissierellaceae</taxon>
        <taxon>Tissierella</taxon>
    </lineage>
</organism>
<dbReference type="Pfam" id="PF03734">
    <property type="entry name" value="YkuD"/>
    <property type="match status" value="1"/>
</dbReference>
<keyword evidence="3 6" id="KW-0133">Cell shape</keyword>
<dbReference type="Pfam" id="PF12229">
    <property type="entry name" value="PG_binding_4"/>
    <property type="match status" value="2"/>
</dbReference>
<dbReference type="InterPro" id="IPR005490">
    <property type="entry name" value="LD_TPept_cat_dom"/>
</dbReference>
<evidence type="ECO:0000256" key="5">
    <source>
        <dbReference type="ARBA" id="ARBA00023316"/>
    </source>
</evidence>
<dbReference type="GO" id="GO:0071555">
    <property type="term" value="P:cell wall organization"/>
    <property type="evidence" value="ECO:0007669"/>
    <property type="project" value="UniProtKB-UniRule"/>
</dbReference>
<dbReference type="Proteomes" id="UP000186112">
    <property type="component" value="Unassembled WGS sequence"/>
</dbReference>
<keyword evidence="7" id="KW-0812">Transmembrane</keyword>
<protein>
    <recommendedName>
        <fullName evidence="8">L,D-TPase catalytic domain-containing protein</fullName>
    </recommendedName>
</protein>
<dbReference type="EMBL" id="LTDM01000010">
    <property type="protein sequence ID" value="OLS03286.1"/>
    <property type="molecule type" value="Genomic_DNA"/>
</dbReference>
<dbReference type="GO" id="GO:0008360">
    <property type="term" value="P:regulation of cell shape"/>
    <property type="evidence" value="ECO:0007669"/>
    <property type="project" value="UniProtKB-UniRule"/>
</dbReference>
<dbReference type="RefSeq" id="WP_075725218.1">
    <property type="nucleotide sequence ID" value="NZ_LTDM01000010.1"/>
</dbReference>
<accession>A0A1U7M7M6</accession>
<dbReference type="InterPro" id="IPR038054">
    <property type="entry name" value="LD_TPept-like_central_sf"/>
</dbReference>
<dbReference type="PANTHER" id="PTHR30582">
    <property type="entry name" value="L,D-TRANSPEPTIDASE"/>
    <property type="match status" value="1"/>
</dbReference>
<dbReference type="GO" id="GO:0018104">
    <property type="term" value="P:peptidoglycan-protein cross-linking"/>
    <property type="evidence" value="ECO:0007669"/>
    <property type="project" value="TreeGrafter"/>
</dbReference>
<dbReference type="GO" id="GO:0016740">
    <property type="term" value="F:transferase activity"/>
    <property type="evidence" value="ECO:0007669"/>
    <property type="project" value="UniProtKB-KW"/>
</dbReference>
<evidence type="ECO:0000256" key="1">
    <source>
        <dbReference type="ARBA" id="ARBA00004752"/>
    </source>
</evidence>
<dbReference type="InterPro" id="IPR050979">
    <property type="entry name" value="LD-transpeptidase"/>
</dbReference>
<dbReference type="CDD" id="cd16913">
    <property type="entry name" value="YkuD_like"/>
    <property type="match status" value="1"/>
</dbReference>
<feature type="active site" description="Nucleophile" evidence="6">
    <location>
        <position position="425"/>
    </location>
</feature>
<reference evidence="9 10" key="1">
    <citation type="submission" date="2016-02" db="EMBL/GenBank/DDBJ databases">
        <title>Genome sequence of Tissierella creatinophila DSM 6911.</title>
        <authorList>
            <person name="Poehlein A."/>
            <person name="Daniel R."/>
        </authorList>
    </citation>
    <scope>NUCLEOTIDE SEQUENCE [LARGE SCALE GENOMIC DNA]</scope>
    <source>
        <strain evidence="9 10">DSM 6911</strain>
    </source>
</reference>
<evidence type="ECO:0000256" key="6">
    <source>
        <dbReference type="PROSITE-ProRule" id="PRU01373"/>
    </source>
</evidence>
<evidence type="ECO:0000256" key="4">
    <source>
        <dbReference type="ARBA" id="ARBA00022984"/>
    </source>
</evidence>
<evidence type="ECO:0000313" key="9">
    <source>
        <dbReference type="EMBL" id="OLS03286.1"/>
    </source>
</evidence>
<dbReference type="InterPro" id="IPR038063">
    <property type="entry name" value="Transpep_catalytic_dom"/>
</dbReference>
<dbReference type="SUPFAM" id="SSF143985">
    <property type="entry name" value="L,D-transpeptidase pre-catalytic domain-like"/>
    <property type="match status" value="1"/>
</dbReference>
<sequence length="449" mass="51484">MKKDKKVIILLVSVLLIVIYFSGVFYYKNRFHSRVSVNEINIGGLTLQKADKKLEKSDLWDKLTIKSDTQEFLTITEEEIDYKYISTPGLSKIFDEQNEWKWFLSIFKKPVYTTPILSSYNKDKVKKMIDGIEELDKKLLDAKVVYSSSSDAFVIEPHSYEIKLTKEQLFDLVSESIEKRDSEVNIEKNIEQPTIFDNDKSLITAKNKANEYLKLQLKYDFGDREELIDRSILKDFITIKEKEVDIDPEKVKEYVAELARKYDTYGKGREFKTSTGRNITTSGGSYGWLTHRGKTVDELIKHIKSGENKTIEPIYSYEALIRNSNDIGDSYVEIDLKEQMVYVYIKGQLKVKTPTVTGNVSKGYNTPPGVYPLNYKETDAVLKGEGYASPVKYWMPFNGNIGLHDADWRSSFGGNIYENNGSHGCINLPPSNAKTIFDLVYPGMPVIVH</sequence>
<keyword evidence="7" id="KW-0472">Membrane</keyword>
<evidence type="ECO:0000256" key="2">
    <source>
        <dbReference type="ARBA" id="ARBA00022679"/>
    </source>
</evidence>
<name>A0A1U7M7M6_TISCR</name>
<keyword evidence="5 6" id="KW-0961">Cell wall biogenesis/degradation</keyword>
<keyword evidence="7" id="KW-1133">Transmembrane helix</keyword>
<evidence type="ECO:0000256" key="3">
    <source>
        <dbReference type="ARBA" id="ARBA00022960"/>
    </source>
</evidence>
<feature type="domain" description="L,D-TPase catalytic" evidence="8">
    <location>
        <begin position="330"/>
        <end position="449"/>
    </location>
</feature>
<dbReference type="GO" id="GO:0071972">
    <property type="term" value="F:peptidoglycan L,D-transpeptidase activity"/>
    <property type="evidence" value="ECO:0007669"/>
    <property type="project" value="TreeGrafter"/>
</dbReference>
<evidence type="ECO:0000256" key="7">
    <source>
        <dbReference type="SAM" id="Phobius"/>
    </source>
</evidence>
<dbReference type="AlphaFoldDB" id="A0A1U7M7M6"/>
<dbReference type="UniPathway" id="UPA00219"/>
<proteinExistence type="predicted"/>
<dbReference type="SUPFAM" id="SSF141523">
    <property type="entry name" value="L,D-transpeptidase catalytic domain-like"/>
    <property type="match status" value="1"/>
</dbReference>
<dbReference type="PANTHER" id="PTHR30582:SF33">
    <property type="entry name" value="EXPORTED PROTEIN"/>
    <property type="match status" value="1"/>
</dbReference>
<gene>
    <name evidence="9" type="ORF">TICRE_07140</name>
</gene>
<keyword evidence="10" id="KW-1185">Reference proteome</keyword>
<dbReference type="InterPro" id="IPR022029">
    <property type="entry name" value="YoaR-like_PG-bd"/>
</dbReference>
<dbReference type="PROSITE" id="PS52029">
    <property type="entry name" value="LD_TPASE"/>
    <property type="match status" value="1"/>
</dbReference>
<dbReference type="GO" id="GO:0005576">
    <property type="term" value="C:extracellular region"/>
    <property type="evidence" value="ECO:0007669"/>
    <property type="project" value="TreeGrafter"/>
</dbReference>
<comment type="caution">
    <text evidence="9">The sequence shown here is derived from an EMBL/GenBank/DDBJ whole genome shotgun (WGS) entry which is preliminary data.</text>
</comment>
<evidence type="ECO:0000259" key="8">
    <source>
        <dbReference type="PROSITE" id="PS52029"/>
    </source>
</evidence>
<dbReference type="OrthoDB" id="3176960at2"/>
<comment type="pathway">
    <text evidence="1 6">Cell wall biogenesis; peptidoglycan biosynthesis.</text>
</comment>
<dbReference type="Gene3D" id="3.10.20.800">
    <property type="match status" value="1"/>
</dbReference>
<feature type="active site" description="Proton donor/acceptor" evidence="6">
    <location>
        <position position="404"/>
    </location>
</feature>
<feature type="transmembrane region" description="Helical" evidence="7">
    <location>
        <begin position="7"/>
        <end position="27"/>
    </location>
</feature>